<evidence type="ECO:0000313" key="4">
    <source>
        <dbReference type="Proteomes" id="UP000692954"/>
    </source>
</evidence>
<organism evidence="3 4">
    <name type="scientific">Paramecium sonneborni</name>
    <dbReference type="NCBI Taxonomy" id="65129"/>
    <lineage>
        <taxon>Eukaryota</taxon>
        <taxon>Sar</taxon>
        <taxon>Alveolata</taxon>
        <taxon>Ciliophora</taxon>
        <taxon>Intramacronucleata</taxon>
        <taxon>Oligohymenophorea</taxon>
        <taxon>Peniculida</taxon>
        <taxon>Parameciidae</taxon>
        <taxon>Paramecium</taxon>
    </lineage>
</organism>
<feature type="compositionally biased region" description="Basic and acidic residues" evidence="2">
    <location>
        <begin position="1"/>
        <end position="10"/>
    </location>
</feature>
<gene>
    <name evidence="3" type="ORF">PSON_ATCC_30995.1.T0570232</name>
</gene>
<proteinExistence type="predicted"/>
<feature type="compositionally biased region" description="Low complexity" evidence="2">
    <location>
        <begin position="22"/>
        <end position="42"/>
    </location>
</feature>
<feature type="coiled-coil region" evidence="1">
    <location>
        <begin position="204"/>
        <end position="235"/>
    </location>
</feature>
<dbReference type="PANTHER" id="PTHR38394">
    <property type="entry name" value="NEUROFILAMENT LIGHT PROTEIN"/>
    <property type="match status" value="1"/>
</dbReference>
<feature type="coiled-coil region" evidence="1">
    <location>
        <begin position="477"/>
        <end position="637"/>
    </location>
</feature>
<sequence length="922" mass="109979">MFNMFKKKEQTQQQTAPPPLPIQQQQQIQQQPPNAPTQQPATKGSMFKGSLKVKAQPLQTQEIQQQQPLPQTQQTQLVQTQSNSDIISPESDAYKQQYNQVETPTPQDESNLEQKIEVKINVEEVKKKPTGFGFLKKKQPEQPIHTDESLQEQVESQIIYGIQVKQNQVQEVNKQQDYNHEQQSQLQNNSPIQLKEQSTYDDSNKQLQQQIDYNEKEIEQQYQLQQQQLQQQQQYQQQLQYQQQKQYQQESKLLQSTSPLKNSLMNKNQINQNQINSQLDNSYVKQHQMIMEELEYFQSEVNQKKAQIYISQQEIEKRITSYQQQLQDCNSHLTQLSIEQQVCVQQEQFERAEEIEQSLKQIQERITQIDNLIKQEEQQYTKLQDEKENIRGEEYPFYQETEQKLEEIERLHIKYSDQYRFEGQNQIKKLQQHIEEENERVKIQQIHTEIDSKHLDEEEQHLNQIMDNQTKEYRIEQDQLISKKSNLESEIAELQQLLNQKKNELQKVNIDLLSTKEKIQSVQQKFNLQLGKVQNKRTKLNDELSSLATERAQIETLEGDSLRKQNEYKNKLQFLAQQLEAIKYKRNELIKKANLVPEQCQQELDVTFKYQEAKKASLEALKELAQVQRQIDELNYKRNMGQTQLHEILNKKSELQKQLPKMIDDKALLVQNKNFKGAAQINEQIKEVQRQITLYEEKISENQNIETQIIKDIDKIEDSFLTRQHQYQQLQQNTEICRYFVLELKLQEIQQIDYFGLSQLTQDIKNELGQLFNKYQDLIYANRKVSTDNLDQIQDHQEEVNNQFIENEQEQSQEQNNHEEQIEQVINSNQNEQIQEQEIVVEMSEEQKQSYIEGQKYHYYELQQQIKQLEEQVQDYAQKEQYEEADQIQQEVDRLTSQANTIQLELQQKFNVDSLMVEQEQN</sequence>
<dbReference type="AlphaFoldDB" id="A0A8S1NFL8"/>
<feature type="coiled-coil region" evidence="1">
    <location>
        <begin position="678"/>
        <end position="705"/>
    </location>
</feature>
<keyword evidence="4" id="KW-1185">Reference proteome</keyword>
<protein>
    <submittedName>
        <fullName evidence="3">Uncharacterized protein</fullName>
    </submittedName>
</protein>
<dbReference type="Proteomes" id="UP000692954">
    <property type="component" value="Unassembled WGS sequence"/>
</dbReference>
<dbReference type="PANTHER" id="PTHR38394:SF1">
    <property type="entry name" value="NEUROFILAMENT LIGHT PROTEIN"/>
    <property type="match status" value="1"/>
</dbReference>
<name>A0A8S1NFL8_9CILI</name>
<feature type="coiled-coil region" evidence="1">
    <location>
        <begin position="793"/>
        <end position="905"/>
    </location>
</feature>
<feature type="compositionally biased region" description="Low complexity" evidence="2">
    <location>
        <begin position="56"/>
        <end position="81"/>
    </location>
</feature>
<accession>A0A8S1NFL8</accession>
<dbReference type="EMBL" id="CAJJDN010000057">
    <property type="protein sequence ID" value="CAD8091360.1"/>
    <property type="molecule type" value="Genomic_DNA"/>
</dbReference>
<feature type="coiled-coil region" evidence="1">
    <location>
        <begin position="345"/>
        <end position="447"/>
    </location>
</feature>
<evidence type="ECO:0000313" key="3">
    <source>
        <dbReference type="EMBL" id="CAD8091360.1"/>
    </source>
</evidence>
<comment type="caution">
    <text evidence="3">The sequence shown here is derived from an EMBL/GenBank/DDBJ whole genome shotgun (WGS) entry which is preliminary data.</text>
</comment>
<evidence type="ECO:0000256" key="2">
    <source>
        <dbReference type="SAM" id="MobiDB-lite"/>
    </source>
</evidence>
<keyword evidence="1" id="KW-0175">Coiled coil</keyword>
<reference evidence="3" key="1">
    <citation type="submission" date="2021-01" db="EMBL/GenBank/DDBJ databases">
        <authorList>
            <consortium name="Genoscope - CEA"/>
            <person name="William W."/>
        </authorList>
    </citation>
    <scope>NUCLEOTIDE SEQUENCE</scope>
</reference>
<feature type="region of interest" description="Disordered" evidence="2">
    <location>
        <begin position="1"/>
        <end position="111"/>
    </location>
</feature>
<feature type="compositionally biased region" description="Polar residues" evidence="2">
    <location>
        <begin position="94"/>
        <end position="109"/>
    </location>
</feature>
<evidence type="ECO:0000256" key="1">
    <source>
        <dbReference type="SAM" id="Coils"/>
    </source>
</evidence>
<dbReference type="OrthoDB" id="8828111at2759"/>